<dbReference type="AlphaFoldDB" id="A0A437MTV6"/>
<name>A0A437MTV6_9SPHI</name>
<protein>
    <submittedName>
        <fullName evidence="1">Uncharacterized protein</fullName>
    </submittedName>
</protein>
<dbReference type="RefSeq" id="WP_127704809.1">
    <property type="nucleotide sequence ID" value="NZ_SACK01000003.1"/>
</dbReference>
<proteinExistence type="predicted"/>
<accession>A0A437MTV6</accession>
<gene>
    <name evidence="1" type="ORF">EOD41_10820</name>
</gene>
<sequence>MSKTKILTFAVLGAALVELINKSEGDVKKGLEAFKVDFDSLDSLYVLKTDYDGKLLLIDQLEKTLGEEREQSLTVIDGLKEQLEAALEQKAVKENFLTVKVKNVNYRINHGSHPHTAKDLSENPELAAEILKISGQNALTKL</sequence>
<organism evidence="1 2">
    <name type="scientific">Mucilaginibacter limnophilus</name>
    <dbReference type="NCBI Taxonomy" id="1932778"/>
    <lineage>
        <taxon>Bacteria</taxon>
        <taxon>Pseudomonadati</taxon>
        <taxon>Bacteroidota</taxon>
        <taxon>Sphingobacteriia</taxon>
        <taxon>Sphingobacteriales</taxon>
        <taxon>Sphingobacteriaceae</taxon>
        <taxon>Mucilaginibacter</taxon>
    </lineage>
</organism>
<evidence type="ECO:0000313" key="1">
    <source>
        <dbReference type="EMBL" id="RVU01098.1"/>
    </source>
</evidence>
<dbReference type="Proteomes" id="UP000282759">
    <property type="component" value="Unassembled WGS sequence"/>
</dbReference>
<keyword evidence="2" id="KW-1185">Reference proteome</keyword>
<reference evidence="1 2" key="1">
    <citation type="submission" date="2019-01" db="EMBL/GenBank/DDBJ databases">
        <authorList>
            <person name="Chen W.-M."/>
        </authorList>
    </citation>
    <scope>NUCLEOTIDE SEQUENCE [LARGE SCALE GENOMIC DNA]</scope>
    <source>
        <strain evidence="1 2">YBJ-36</strain>
    </source>
</reference>
<evidence type="ECO:0000313" key="2">
    <source>
        <dbReference type="Proteomes" id="UP000282759"/>
    </source>
</evidence>
<comment type="caution">
    <text evidence="1">The sequence shown here is derived from an EMBL/GenBank/DDBJ whole genome shotgun (WGS) entry which is preliminary data.</text>
</comment>
<dbReference type="EMBL" id="SACK01000003">
    <property type="protein sequence ID" value="RVU01098.1"/>
    <property type="molecule type" value="Genomic_DNA"/>
</dbReference>